<reference evidence="2 3" key="1">
    <citation type="submission" date="2021-06" db="EMBL/GenBank/DDBJ databases">
        <title>Actinoplanes lichenicola sp. nov., and Actinoplanes ovalisporus sp. nov., isolated from lichen in Thailand.</title>
        <authorList>
            <person name="Saeng-In P."/>
            <person name="Kanchanasin P."/>
            <person name="Yuki M."/>
            <person name="Kudo T."/>
            <person name="Ohkuma M."/>
            <person name="Phongsopitanun W."/>
            <person name="Tanasupawat S."/>
        </authorList>
    </citation>
    <scope>NUCLEOTIDE SEQUENCE [LARGE SCALE GENOMIC DNA]</scope>
    <source>
        <strain evidence="2 3">NBRC 110975</strain>
    </source>
</reference>
<sequence length="295" mass="30862">MSLIQDLGAQLRAISDELPTGQVTVALEKLRSATELLTWVRETSQNPLGVPQLGNATEHAEQAAAALRLAQDSIERYLASIGLGGGSGPAPVDRDWKAGLERPVSEKTEAQEETTEQLGPWWQKRVTQLTGEPAPDKNETRQTDTAELLRRVASGVRAGDRARLGRELHGVSASTGLGLSAVSSPVLHRLAGDLLGHEPRPEDVPRLRAAAEGRVKSLLPGTSPAVLETLIDRICRVPVSNQGGPQNHPADSAVTASVLTGVLLARLGRDAGSLDPAAPDPVPGSADDSSGGSDG</sequence>
<dbReference type="RefSeq" id="WP_215787019.1">
    <property type="nucleotide sequence ID" value="NZ_JAHKKG010000004.1"/>
</dbReference>
<dbReference type="Proteomes" id="UP001519654">
    <property type="component" value="Unassembled WGS sequence"/>
</dbReference>
<evidence type="ECO:0000313" key="2">
    <source>
        <dbReference type="EMBL" id="MBU2664413.1"/>
    </source>
</evidence>
<evidence type="ECO:0000256" key="1">
    <source>
        <dbReference type="SAM" id="MobiDB-lite"/>
    </source>
</evidence>
<name>A0ABS5YNW8_9ACTN</name>
<feature type="region of interest" description="Disordered" evidence="1">
    <location>
        <begin position="102"/>
        <end position="123"/>
    </location>
</feature>
<evidence type="ECO:0000313" key="3">
    <source>
        <dbReference type="Proteomes" id="UP001519654"/>
    </source>
</evidence>
<keyword evidence="3" id="KW-1185">Reference proteome</keyword>
<feature type="compositionally biased region" description="Low complexity" evidence="1">
    <location>
        <begin position="283"/>
        <end position="295"/>
    </location>
</feature>
<gene>
    <name evidence="2" type="ORF">KOI35_12995</name>
</gene>
<protein>
    <submittedName>
        <fullName evidence="2">Uncharacterized protein</fullName>
    </submittedName>
</protein>
<comment type="caution">
    <text evidence="2">The sequence shown here is derived from an EMBL/GenBank/DDBJ whole genome shotgun (WGS) entry which is preliminary data.</text>
</comment>
<dbReference type="EMBL" id="JAHKKG010000004">
    <property type="protein sequence ID" value="MBU2664413.1"/>
    <property type="molecule type" value="Genomic_DNA"/>
</dbReference>
<accession>A0ABS5YNW8</accession>
<proteinExistence type="predicted"/>
<organism evidence="2 3">
    <name type="scientific">Paractinoplanes bogorensis</name>
    <dbReference type="NCBI Taxonomy" id="1610840"/>
    <lineage>
        <taxon>Bacteria</taxon>
        <taxon>Bacillati</taxon>
        <taxon>Actinomycetota</taxon>
        <taxon>Actinomycetes</taxon>
        <taxon>Micromonosporales</taxon>
        <taxon>Micromonosporaceae</taxon>
        <taxon>Paractinoplanes</taxon>
    </lineage>
</organism>
<feature type="region of interest" description="Disordered" evidence="1">
    <location>
        <begin position="271"/>
        <end position="295"/>
    </location>
</feature>